<evidence type="ECO:0000313" key="2">
    <source>
        <dbReference type="EMBL" id="MPC55580.1"/>
    </source>
</evidence>
<feature type="compositionally biased region" description="Basic and acidic residues" evidence="1">
    <location>
        <begin position="1"/>
        <end position="12"/>
    </location>
</feature>
<keyword evidence="3" id="KW-1185">Reference proteome</keyword>
<proteinExistence type="predicted"/>
<gene>
    <name evidence="2" type="ORF">E2C01_049522</name>
</gene>
<dbReference type="Proteomes" id="UP000324222">
    <property type="component" value="Unassembled WGS sequence"/>
</dbReference>
<sequence>MKLRERGEEEQQSKGSGTYDRWDAIDCCTNIVCVLACVLLAMQGRHYTDRVMTTELRPYETMSPCQAVVRWPVPTGVTGRTCVSLNHWANFREDSNSGQ</sequence>
<evidence type="ECO:0000256" key="1">
    <source>
        <dbReference type="SAM" id="MobiDB-lite"/>
    </source>
</evidence>
<dbReference type="AlphaFoldDB" id="A0A5B7G5T9"/>
<reference evidence="2 3" key="1">
    <citation type="submission" date="2019-05" db="EMBL/GenBank/DDBJ databases">
        <title>Another draft genome of Portunus trituberculatus and its Hox gene families provides insights of decapod evolution.</title>
        <authorList>
            <person name="Jeong J.-H."/>
            <person name="Song I."/>
            <person name="Kim S."/>
            <person name="Choi T."/>
            <person name="Kim D."/>
            <person name="Ryu S."/>
            <person name="Kim W."/>
        </authorList>
    </citation>
    <scope>NUCLEOTIDE SEQUENCE [LARGE SCALE GENOMIC DNA]</scope>
    <source>
        <tissue evidence="2">Muscle</tissue>
    </source>
</reference>
<evidence type="ECO:0000313" key="3">
    <source>
        <dbReference type="Proteomes" id="UP000324222"/>
    </source>
</evidence>
<comment type="caution">
    <text evidence="2">The sequence shown here is derived from an EMBL/GenBank/DDBJ whole genome shotgun (WGS) entry which is preliminary data.</text>
</comment>
<name>A0A5B7G5T9_PORTR</name>
<organism evidence="2 3">
    <name type="scientific">Portunus trituberculatus</name>
    <name type="common">Swimming crab</name>
    <name type="synonym">Neptunus trituberculatus</name>
    <dbReference type="NCBI Taxonomy" id="210409"/>
    <lineage>
        <taxon>Eukaryota</taxon>
        <taxon>Metazoa</taxon>
        <taxon>Ecdysozoa</taxon>
        <taxon>Arthropoda</taxon>
        <taxon>Crustacea</taxon>
        <taxon>Multicrustacea</taxon>
        <taxon>Malacostraca</taxon>
        <taxon>Eumalacostraca</taxon>
        <taxon>Eucarida</taxon>
        <taxon>Decapoda</taxon>
        <taxon>Pleocyemata</taxon>
        <taxon>Brachyura</taxon>
        <taxon>Eubrachyura</taxon>
        <taxon>Portunoidea</taxon>
        <taxon>Portunidae</taxon>
        <taxon>Portuninae</taxon>
        <taxon>Portunus</taxon>
    </lineage>
</organism>
<protein>
    <submittedName>
        <fullName evidence="2">Uncharacterized protein</fullName>
    </submittedName>
</protein>
<accession>A0A5B7G5T9</accession>
<dbReference type="EMBL" id="VSRR010013291">
    <property type="protein sequence ID" value="MPC55580.1"/>
    <property type="molecule type" value="Genomic_DNA"/>
</dbReference>
<feature type="region of interest" description="Disordered" evidence="1">
    <location>
        <begin position="1"/>
        <end position="21"/>
    </location>
</feature>